<evidence type="ECO:0000256" key="4">
    <source>
        <dbReference type="ARBA" id="ARBA00023027"/>
    </source>
</evidence>
<keyword evidence="3" id="KW-0808">Transferase</keyword>
<dbReference type="GO" id="GO:0010629">
    <property type="term" value="P:negative regulation of gene expression"/>
    <property type="evidence" value="ECO:0007669"/>
    <property type="project" value="TreeGrafter"/>
</dbReference>
<keyword evidence="8" id="KW-1185">Reference proteome</keyword>
<dbReference type="CDD" id="cd02907">
    <property type="entry name" value="Macro_Af1521_BAL-like"/>
    <property type="match status" value="1"/>
</dbReference>
<dbReference type="GO" id="GO:0070212">
    <property type="term" value="P:protein poly-ADP-ribosylation"/>
    <property type="evidence" value="ECO:0007669"/>
    <property type="project" value="TreeGrafter"/>
</dbReference>
<sequence length="407" mass="44781">MNADKLQLLAVSDRDLKDAEDHLKRLLISHYIDVEDSNVLKKPEWQHLVSQSEDANNEPCRKIRIHTTGQQVVVSGHKDNVLTVSSELADFLTQNAQVEETIVVKPNAKVEYIKRDKSCLEEVEDKVEVFYRNEAICLSGSRIDVTHCKALVEDLVSSLYFDSLKVAKPGAKTVFQDKESMCVQSLWKETGCLVQLIDEKSGGRDDLAFSQVPKPAYQLQTPDGVEIAVCKADLCSYPVCAIISSSTEDLKHSGGLAQALLNAAGPQLQDECNKIINVRGQLKPGDCVITDAGGRLCCKKVIHAVGPKFNPIKGQKVQAQLKKVVKESLELAEKHGCTSVAMPIISRNKGFSLNSCAAAITKAVKEHCDERDDGILKKIHLVNNDDGAVQRFPVPSLKPLDPNFSSW</sequence>
<dbReference type="Proteomes" id="UP000261600">
    <property type="component" value="Unplaced"/>
</dbReference>
<dbReference type="GO" id="GO:0044389">
    <property type="term" value="F:ubiquitin-like protein ligase binding"/>
    <property type="evidence" value="ECO:0007669"/>
    <property type="project" value="TreeGrafter"/>
</dbReference>
<dbReference type="GO" id="GO:0003950">
    <property type="term" value="F:NAD+ poly-ADP-ribosyltransferase activity"/>
    <property type="evidence" value="ECO:0007669"/>
    <property type="project" value="TreeGrafter"/>
</dbReference>
<proteinExistence type="predicted"/>
<dbReference type="STRING" id="43700.ENSMALP00000005629"/>
<evidence type="ECO:0000313" key="8">
    <source>
        <dbReference type="Proteomes" id="UP000261600"/>
    </source>
</evidence>
<dbReference type="AlphaFoldDB" id="A0A3Q3IPG4"/>
<reference evidence="7" key="1">
    <citation type="submission" date="2025-08" db="UniProtKB">
        <authorList>
            <consortium name="Ensembl"/>
        </authorList>
    </citation>
    <scope>IDENTIFICATION</scope>
</reference>
<evidence type="ECO:0000313" key="7">
    <source>
        <dbReference type="Ensembl" id="ENSMALP00000005629.1"/>
    </source>
</evidence>
<organism evidence="7 8">
    <name type="scientific">Monopterus albus</name>
    <name type="common">Swamp eel</name>
    <dbReference type="NCBI Taxonomy" id="43700"/>
    <lineage>
        <taxon>Eukaryota</taxon>
        <taxon>Metazoa</taxon>
        <taxon>Chordata</taxon>
        <taxon>Craniata</taxon>
        <taxon>Vertebrata</taxon>
        <taxon>Euteleostomi</taxon>
        <taxon>Actinopterygii</taxon>
        <taxon>Neopterygii</taxon>
        <taxon>Teleostei</taxon>
        <taxon>Neoteleostei</taxon>
        <taxon>Acanthomorphata</taxon>
        <taxon>Anabantaria</taxon>
        <taxon>Synbranchiformes</taxon>
        <taxon>Synbranchidae</taxon>
        <taxon>Monopterus</taxon>
    </lineage>
</organism>
<accession>A0A3Q3IPG4</accession>
<dbReference type="InterPro" id="IPR057047">
    <property type="entry name" value="PARP14_KH_5"/>
</dbReference>
<dbReference type="InterPro" id="IPR043472">
    <property type="entry name" value="Macro_dom-like"/>
</dbReference>
<dbReference type="GO" id="GO:0003714">
    <property type="term" value="F:transcription corepressor activity"/>
    <property type="evidence" value="ECO:0007669"/>
    <property type="project" value="TreeGrafter"/>
</dbReference>
<dbReference type="PROSITE" id="PS51154">
    <property type="entry name" value="MACRO"/>
    <property type="match status" value="1"/>
</dbReference>
<dbReference type="Pfam" id="PF23252">
    <property type="entry name" value="KH_PARP14_5"/>
    <property type="match status" value="1"/>
</dbReference>
<dbReference type="Ensembl" id="ENSMALT00000005754.1">
    <property type="protein sequence ID" value="ENSMALP00000005629.1"/>
    <property type="gene ID" value="ENSMALG00000004047.1"/>
</dbReference>
<dbReference type="GO" id="GO:0005737">
    <property type="term" value="C:cytoplasm"/>
    <property type="evidence" value="ECO:0007669"/>
    <property type="project" value="TreeGrafter"/>
</dbReference>
<evidence type="ECO:0000256" key="5">
    <source>
        <dbReference type="ARBA" id="ARBA00023242"/>
    </source>
</evidence>
<evidence type="ECO:0000256" key="1">
    <source>
        <dbReference type="ARBA" id="ARBA00004123"/>
    </source>
</evidence>
<dbReference type="SMART" id="SM00506">
    <property type="entry name" value="A1pp"/>
    <property type="match status" value="1"/>
</dbReference>
<evidence type="ECO:0000259" key="6">
    <source>
        <dbReference type="PROSITE" id="PS51154"/>
    </source>
</evidence>
<dbReference type="Pfam" id="PF23253">
    <property type="entry name" value="KH_PARP14_6"/>
    <property type="match status" value="1"/>
</dbReference>
<dbReference type="InterPro" id="IPR052056">
    <property type="entry name" value="Mono-ARTD/PARP"/>
</dbReference>
<feature type="domain" description="Macro" evidence="6">
    <location>
        <begin position="214"/>
        <end position="407"/>
    </location>
</feature>
<comment type="subcellular location">
    <subcellularLocation>
        <location evidence="1">Nucleus</location>
    </subcellularLocation>
</comment>
<dbReference type="GO" id="GO:0060335">
    <property type="term" value="P:positive regulation of type II interferon-mediated signaling pathway"/>
    <property type="evidence" value="ECO:0007669"/>
    <property type="project" value="TreeGrafter"/>
</dbReference>
<dbReference type="Gene3D" id="3.40.220.10">
    <property type="entry name" value="Leucine Aminopeptidase, subunit E, domain 1"/>
    <property type="match status" value="1"/>
</dbReference>
<dbReference type="InterPro" id="IPR057048">
    <property type="entry name" value="PARP14_KH_6"/>
</dbReference>
<evidence type="ECO:0000256" key="3">
    <source>
        <dbReference type="ARBA" id="ARBA00022679"/>
    </source>
</evidence>
<dbReference type="GO" id="GO:0005634">
    <property type="term" value="C:nucleus"/>
    <property type="evidence" value="ECO:0007669"/>
    <property type="project" value="UniProtKB-SubCell"/>
</dbReference>
<dbReference type="InterPro" id="IPR002589">
    <property type="entry name" value="Macro_dom"/>
</dbReference>
<dbReference type="GO" id="GO:1990404">
    <property type="term" value="F:NAD+-protein mono-ADP-ribosyltransferase activity"/>
    <property type="evidence" value="ECO:0007669"/>
    <property type="project" value="TreeGrafter"/>
</dbReference>
<keyword evidence="2" id="KW-0328">Glycosyltransferase</keyword>
<keyword evidence="5" id="KW-0539">Nucleus</keyword>
<reference evidence="7" key="2">
    <citation type="submission" date="2025-09" db="UniProtKB">
        <authorList>
            <consortium name="Ensembl"/>
        </authorList>
    </citation>
    <scope>IDENTIFICATION</scope>
</reference>
<keyword evidence="4" id="KW-0520">NAD</keyword>
<dbReference type="PANTHER" id="PTHR14453">
    <property type="entry name" value="PARP/ZINC FINGER CCCH TYPE DOMAIN CONTAINING PROTEIN"/>
    <property type="match status" value="1"/>
</dbReference>
<dbReference type="Pfam" id="PF01661">
    <property type="entry name" value="Macro"/>
    <property type="match status" value="1"/>
</dbReference>
<protein>
    <recommendedName>
        <fullName evidence="6">Macro domain-containing protein</fullName>
    </recommendedName>
</protein>
<evidence type="ECO:0000256" key="2">
    <source>
        <dbReference type="ARBA" id="ARBA00022676"/>
    </source>
</evidence>
<name>A0A3Q3IPG4_MONAL</name>
<dbReference type="SUPFAM" id="SSF52949">
    <property type="entry name" value="Macro domain-like"/>
    <property type="match status" value="1"/>
</dbReference>
<dbReference type="PANTHER" id="PTHR14453:SF70">
    <property type="entry name" value="PROTEIN MONO-ADP-RIBOSYLTRANSFERASE PARP9"/>
    <property type="match status" value="1"/>
</dbReference>